<accession>A0AAX2GXJ3</accession>
<reference evidence="1 3" key="1">
    <citation type="submission" date="2016-02" db="EMBL/GenBank/DDBJ databases">
        <authorList>
            <person name="Holder M.E."/>
            <person name="Ajami N.J."/>
            <person name="Petrosino J.F."/>
        </authorList>
    </citation>
    <scope>NUCLEOTIDE SEQUENCE [LARGE SCALE GENOMIC DNA]</scope>
    <source>
        <strain evidence="1 3">CCUG 32990</strain>
    </source>
</reference>
<keyword evidence="3" id="KW-1185">Reference proteome</keyword>
<organism evidence="2 4">
    <name type="scientific">Capnocytophaga haemolytica</name>
    <dbReference type="NCBI Taxonomy" id="45243"/>
    <lineage>
        <taxon>Bacteria</taxon>
        <taxon>Pseudomonadati</taxon>
        <taxon>Bacteroidota</taxon>
        <taxon>Flavobacteriia</taxon>
        <taxon>Flavobacteriales</taxon>
        <taxon>Flavobacteriaceae</taxon>
        <taxon>Capnocytophaga</taxon>
    </lineage>
</organism>
<evidence type="ECO:0008006" key="5">
    <source>
        <dbReference type="Google" id="ProtNLM"/>
    </source>
</evidence>
<evidence type="ECO:0000313" key="1">
    <source>
        <dbReference type="EMBL" id="AMD85190.1"/>
    </source>
</evidence>
<dbReference type="EMBL" id="CP014227">
    <property type="protein sequence ID" value="AMD85190.1"/>
    <property type="molecule type" value="Genomic_DNA"/>
</dbReference>
<evidence type="ECO:0000313" key="3">
    <source>
        <dbReference type="Proteomes" id="UP000065822"/>
    </source>
</evidence>
<protein>
    <recommendedName>
        <fullName evidence="5">Hemagglutinin</fullName>
    </recommendedName>
</protein>
<proteinExistence type="predicted"/>
<reference evidence="2 4" key="2">
    <citation type="submission" date="2017-06" db="EMBL/GenBank/DDBJ databases">
        <authorList>
            <consortium name="Pathogen Informatics"/>
        </authorList>
    </citation>
    <scope>NUCLEOTIDE SEQUENCE [LARGE SCALE GENOMIC DNA]</scope>
    <source>
        <strain evidence="2 4">NCTC12947</strain>
    </source>
</reference>
<dbReference type="InterPro" id="IPR046228">
    <property type="entry name" value="DUF6261"/>
</dbReference>
<dbReference type="Proteomes" id="UP000215539">
    <property type="component" value="Chromosome 1"/>
</dbReference>
<gene>
    <name evidence="1" type="ORF">AXF12_06505</name>
    <name evidence="2" type="ORF">SAMEA44541418_00408</name>
</gene>
<evidence type="ECO:0000313" key="4">
    <source>
        <dbReference type="Proteomes" id="UP000215539"/>
    </source>
</evidence>
<dbReference type="EMBL" id="LT906449">
    <property type="protein sequence ID" value="SNV04340.1"/>
    <property type="molecule type" value="Genomic_DNA"/>
</dbReference>
<dbReference type="Pfam" id="PF19775">
    <property type="entry name" value="DUF6261"/>
    <property type="match status" value="1"/>
</dbReference>
<dbReference type="AlphaFoldDB" id="A0AAX2GXJ3"/>
<dbReference type="Proteomes" id="UP000065822">
    <property type="component" value="Chromosome"/>
</dbReference>
<evidence type="ECO:0000313" key="2">
    <source>
        <dbReference type="EMBL" id="SNV04340.1"/>
    </source>
</evidence>
<dbReference type="KEGG" id="chg:AXF12_06505"/>
<sequence length="256" mass="29522">MRTYVLKSLNVNKLSNIEIGQFVTRLFEDLAKVTIDLETDPALKKLFDDLKAQNVVYDTALKQVYAAEESKAIAKLGKVRENDFQILKDSIRLHRYAKVEAEKKSYEDLKLLLDSNKKEKKETYEEFTKRVKLLIESLKSSKYADDVKTLGIKKYVDELEKSNDEFNELFGSRSIVNLQKGKLNTRKERKDLNAKYQKLVNYVVAINEVTPSDNLKTIIGVVNNIRKYYADIVARKADMPRGKAKKISDNTNKNND</sequence>
<name>A0AAX2GXJ3_9FLAO</name>
<dbReference type="RefSeq" id="WP_066429355.1">
    <property type="nucleotide sequence ID" value="NZ_CP014227.1"/>
</dbReference>